<dbReference type="PANTHER" id="PTHR43986:SF10">
    <property type="entry name" value="ELONGATION FACTOR EEF-1B GAMMA SUBUNIT, PUTATIVE (AFU_ORTHOLOGUE AFUA_1G17120)-RELATED"/>
    <property type="match status" value="1"/>
</dbReference>
<protein>
    <submittedName>
        <fullName evidence="5">Glutathione S-transferase</fullName>
    </submittedName>
</protein>
<dbReference type="InterPro" id="IPR010987">
    <property type="entry name" value="Glutathione-S-Trfase_C-like"/>
</dbReference>
<evidence type="ECO:0000256" key="2">
    <source>
        <dbReference type="RuleBase" id="RU003494"/>
    </source>
</evidence>
<dbReference type="PANTHER" id="PTHR43986">
    <property type="entry name" value="ELONGATION FACTOR 1-GAMMA"/>
    <property type="match status" value="1"/>
</dbReference>
<keyword evidence="6" id="KW-1185">Reference proteome</keyword>
<dbReference type="EMBL" id="JAGMUU010000010">
    <property type="protein sequence ID" value="KAH7144149.1"/>
    <property type="molecule type" value="Genomic_DNA"/>
</dbReference>
<feature type="domain" description="GST C-terminal" evidence="4">
    <location>
        <begin position="91"/>
        <end position="221"/>
    </location>
</feature>
<organism evidence="5 6">
    <name type="scientific">Dactylonectria estremocensis</name>
    <dbReference type="NCBI Taxonomy" id="1079267"/>
    <lineage>
        <taxon>Eukaryota</taxon>
        <taxon>Fungi</taxon>
        <taxon>Dikarya</taxon>
        <taxon>Ascomycota</taxon>
        <taxon>Pezizomycotina</taxon>
        <taxon>Sordariomycetes</taxon>
        <taxon>Hypocreomycetidae</taxon>
        <taxon>Hypocreales</taxon>
        <taxon>Nectriaceae</taxon>
        <taxon>Dactylonectria</taxon>
    </lineage>
</organism>
<comment type="caution">
    <text evidence="5">The sequence shown here is derived from an EMBL/GenBank/DDBJ whole genome shotgun (WGS) entry which is preliminary data.</text>
</comment>
<dbReference type="SFLD" id="SFLDG00358">
    <property type="entry name" value="Main_(cytGST)"/>
    <property type="match status" value="1"/>
</dbReference>
<name>A0A9P9J4Z7_9HYPO</name>
<sequence length="222" mass="24730">MSSVGTIWTYPFNPRAMKIEAVAAVNGRTVDYAPNFAMGKTNKSSDFLDDFPIGRVPTFKSASGLALFESDAIAQYVAESGPAKAQLLGATAEDRAVIRQWIGFADHELFEPLTTLVLWRYGMAPFNDEAEKAALQRLDASLTMLEKQLQHRQHIASEQLSLADISVAAGLYWGFAQVIDLELRARYSQTTEWYLRVIRGKCVNSAFGESNFIDVRKDRPSQ</sequence>
<dbReference type="OrthoDB" id="249703at2759"/>
<dbReference type="Gene3D" id="3.40.30.10">
    <property type="entry name" value="Glutaredoxin"/>
    <property type="match status" value="1"/>
</dbReference>
<dbReference type="FunFam" id="3.40.30.10:FF:000142">
    <property type="entry name" value="Elongation factor 1 gamma"/>
    <property type="match status" value="1"/>
</dbReference>
<accession>A0A9P9J4Z7</accession>
<dbReference type="FunFam" id="1.20.1050.10:FF:000006">
    <property type="entry name" value="Elongation factor 1 gamma"/>
    <property type="match status" value="1"/>
</dbReference>
<evidence type="ECO:0000259" key="3">
    <source>
        <dbReference type="PROSITE" id="PS50404"/>
    </source>
</evidence>
<dbReference type="PROSITE" id="PS50404">
    <property type="entry name" value="GST_NTER"/>
    <property type="match status" value="1"/>
</dbReference>
<dbReference type="InterPro" id="IPR036249">
    <property type="entry name" value="Thioredoxin-like_sf"/>
</dbReference>
<evidence type="ECO:0000313" key="6">
    <source>
        <dbReference type="Proteomes" id="UP000717696"/>
    </source>
</evidence>
<dbReference type="Pfam" id="PF02798">
    <property type="entry name" value="GST_N"/>
    <property type="match status" value="1"/>
</dbReference>
<dbReference type="SFLD" id="SFLDS00019">
    <property type="entry name" value="Glutathione_Transferase_(cytos"/>
    <property type="match status" value="1"/>
</dbReference>
<proteinExistence type="inferred from homology"/>
<evidence type="ECO:0000313" key="5">
    <source>
        <dbReference type="EMBL" id="KAH7144149.1"/>
    </source>
</evidence>
<dbReference type="InterPro" id="IPR040079">
    <property type="entry name" value="Glutathione_S-Trfase"/>
</dbReference>
<reference evidence="5" key="1">
    <citation type="journal article" date="2021" name="Nat. Commun.">
        <title>Genetic determinants of endophytism in the Arabidopsis root mycobiome.</title>
        <authorList>
            <person name="Mesny F."/>
            <person name="Miyauchi S."/>
            <person name="Thiergart T."/>
            <person name="Pickel B."/>
            <person name="Atanasova L."/>
            <person name="Karlsson M."/>
            <person name="Huettel B."/>
            <person name="Barry K.W."/>
            <person name="Haridas S."/>
            <person name="Chen C."/>
            <person name="Bauer D."/>
            <person name="Andreopoulos W."/>
            <person name="Pangilinan J."/>
            <person name="LaButti K."/>
            <person name="Riley R."/>
            <person name="Lipzen A."/>
            <person name="Clum A."/>
            <person name="Drula E."/>
            <person name="Henrissat B."/>
            <person name="Kohler A."/>
            <person name="Grigoriev I.V."/>
            <person name="Martin F.M."/>
            <person name="Hacquard S."/>
        </authorList>
    </citation>
    <scope>NUCLEOTIDE SEQUENCE</scope>
    <source>
        <strain evidence="5">MPI-CAGE-AT-0021</strain>
    </source>
</reference>
<feature type="domain" description="GST N-terminal" evidence="3">
    <location>
        <begin position="3"/>
        <end position="85"/>
    </location>
</feature>
<dbReference type="InterPro" id="IPR036282">
    <property type="entry name" value="Glutathione-S-Trfase_C_sf"/>
</dbReference>
<dbReference type="AlphaFoldDB" id="A0A9P9J4Z7"/>
<gene>
    <name evidence="5" type="ORF">B0J13DRAFT_607591</name>
</gene>
<dbReference type="PROSITE" id="PS50405">
    <property type="entry name" value="GST_CTER"/>
    <property type="match status" value="1"/>
</dbReference>
<evidence type="ECO:0000256" key="1">
    <source>
        <dbReference type="ARBA" id="ARBA00007409"/>
    </source>
</evidence>
<dbReference type="GO" id="GO:0005634">
    <property type="term" value="C:nucleus"/>
    <property type="evidence" value="ECO:0007669"/>
    <property type="project" value="TreeGrafter"/>
</dbReference>
<comment type="similarity">
    <text evidence="1 2">Belongs to the GST superfamily.</text>
</comment>
<dbReference type="InterPro" id="IPR050802">
    <property type="entry name" value="EF-GSTs"/>
</dbReference>
<dbReference type="CDD" id="cd03181">
    <property type="entry name" value="GST_C_EF1Bgamma_like"/>
    <property type="match status" value="1"/>
</dbReference>
<dbReference type="InterPro" id="IPR004046">
    <property type="entry name" value="GST_C"/>
</dbReference>
<dbReference type="GO" id="GO:0005737">
    <property type="term" value="C:cytoplasm"/>
    <property type="evidence" value="ECO:0007669"/>
    <property type="project" value="TreeGrafter"/>
</dbReference>
<dbReference type="Gene3D" id="1.20.1050.10">
    <property type="match status" value="1"/>
</dbReference>
<dbReference type="SUPFAM" id="SSF47616">
    <property type="entry name" value="GST C-terminal domain-like"/>
    <property type="match status" value="1"/>
</dbReference>
<dbReference type="Proteomes" id="UP000717696">
    <property type="component" value="Unassembled WGS sequence"/>
</dbReference>
<dbReference type="CDD" id="cd03044">
    <property type="entry name" value="GST_N_EF1Bgamma"/>
    <property type="match status" value="1"/>
</dbReference>
<dbReference type="SUPFAM" id="SSF52833">
    <property type="entry name" value="Thioredoxin-like"/>
    <property type="match status" value="1"/>
</dbReference>
<dbReference type="InterPro" id="IPR004045">
    <property type="entry name" value="Glutathione_S-Trfase_N"/>
</dbReference>
<dbReference type="GO" id="GO:0006414">
    <property type="term" value="P:translational elongation"/>
    <property type="evidence" value="ECO:0007669"/>
    <property type="project" value="TreeGrafter"/>
</dbReference>
<evidence type="ECO:0000259" key="4">
    <source>
        <dbReference type="PROSITE" id="PS50405"/>
    </source>
</evidence>
<dbReference type="Pfam" id="PF00043">
    <property type="entry name" value="GST_C"/>
    <property type="match status" value="1"/>
</dbReference>